<dbReference type="InterPro" id="IPR014001">
    <property type="entry name" value="Helicase_ATP-bd"/>
</dbReference>
<dbReference type="InterPro" id="IPR047187">
    <property type="entry name" value="SF1_C_Upf1"/>
</dbReference>
<dbReference type="SUPFAM" id="SSF52540">
    <property type="entry name" value="P-loop containing nucleoside triphosphate hydrolases"/>
    <property type="match status" value="1"/>
</dbReference>
<evidence type="ECO:0000256" key="6">
    <source>
        <dbReference type="ARBA" id="ARBA00048432"/>
    </source>
</evidence>
<comment type="similarity">
    <text evidence="1">Belongs to the DNA2/NAM7 helicase family.</text>
</comment>
<keyword evidence="5" id="KW-0067">ATP-binding</keyword>
<evidence type="ECO:0000256" key="2">
    <source>
        <dbReference type="ARBA" id="ARBA00022741"/>
    </source>
</evidence>
<dbReference type="WBParaSite" id="ASIM_0001079701-mRNA-1">
    <property type="protein sequence ID" value="ASIM_0001079701-mRNA-1"/>
    <property type="gene ID" value="ASIM_0001079701"/>
</dbReference>
<dbReference type="SMART" id="SM00487">
    <property type="entry name" value="DEXDc"/>
    <property type="match status" value="1"/>
</dbReference>
<dbReference type="Gene3D" id="3.40.50.300">
    <property type="entry name" value="P-loop containing nucleotide triphosphate hydrolases"/>
    <property type="match status" value="2"/>
</dbReference>
<dbReference type="PANTHER" id="PTHR43788:SF16">
    <property type="entry name" value="HELICASE WITH ZINC FINGER 2"/>
    <property type="match status" value="1"/>
</dbReference>
<evidence type="ECO:0000256" key="1">
    <source>
        <dbReference type="ARBA" id="ARBA00007913"/>
    </source>
</evidence>
<dbReference type="GO" id="GO:0005524">
    <property type="term" value="F:ATP binding"/>
    <property type="evidence" value="ECO:0007669"/>
    <property type="project" value="UniProtKB-KW"/>
</dbReference>
<dbReference type="Pfam" id="PF13086">
    <property type="entry name" value="AAA_11"/>
    <property type="match status" value="2"/>
</dbReference>
<evidence type="ECO:0000259" key="7">
    <source>
        <dbReference type="SMART" id="SM00487"/>
    </source>
</evidence>
<dbReference type="PANTHER" id="PTHR43788">
    <property type="entry name" value="DNA2/NAM7 HELICASE FAMILY MEMBER"/>
    <property type="match status" value="1"/>
</dbReference>
<protein>
    <submittedName>
        <fullName evidence="8">DNA-binding protein SMUBP-2 (inferred by orthology to a human protein)</fullName>
    </submittedName>
</protein>
<evidence type="ECO:0000313" key="8">
    <source>
        <dbReference type="WBParaSite" id="ASIM_0001079701-mRNA-1"/>
    </source>
</evidence>
<dbReference type="InterPro" id="IPR027417">
    <property type="entry name" value="P-loop_NTPase"/>
</dbReference>
<evidence type="ECO:0000256" key="5">
    <source>
        <dbReference type="ARBA" id="ARBA00022840"/>
    </source>
</evidence>
<proteinExistence type="inferred from homology"/>
<dbReference type="GO" id="GO:0016787">
    <property type="term" value="F:hydrolase activity"/>
    <property type="evidence" value="ECO:0007669"/>
    <property type="project" value="UniProtKB-KW"/>
</dbReference>
<dbReference type="InterPro" id="IPR050534">
    <property type="entry name" value="Coronavir_polyprotein_1ab"/>
</dbReference>
<feature type="domain" description="Helicase ATP-binding" evidence="7">
    <location>
        <begin position="179"/>
        <end position="419"/>
    </location>
</feature>
<dbReference type="InterPro" id="IPR041679">
    <property type="entry name" value="DNA2/NAM7-like_C"/>
</dbReference>
<dbReference type="GO" id="GO:0043139">
    <property type="term" value="F:5'-3' DNA helicase activity"/>
    <property type="evidence" value="ECO:0007669"/>
    <property type="project" value="TreeGrafter"/>
</dbReference>
<keyword evidence="3" id="KW-0378">Hydrolase</keyword>
<dbReference type="AlphaFoldDB" id="A0A0M3JS67"/>
<keyword evidence="4" id="KW-0347">Helicase</keyword>
<comment type="catalytic activity">
    <reaction evidence="6">
        <text>ATP + H2O = ADP + phosphate + H(+)</text>
        <dbReference type="Rhea" id="RHEA:13065"/>
        <dbReference type="ChEBI" id="CHEBI:15377"/>
        <dbReference type="ChEBI" id="CHEBI:15378"/>
        <dbReference type="ChEBI" id="CHEBI:30616"/>
        <dbReference type="ChEBI" id="CHEBI:43474"/>
        <dbReference type="ChEBI" id="CHEBI:456216"/>
        <dbReference type="EC" id="3.6.4.12"/>
    </reaction>
    <physiologicalReaction direction="left-to-right" evidence="6">
        <dbReference type="Rhea" id="RHEA:13066"/>
    </physiologicalReaction>
</comment>
<accession>A0A0M3JS67</accession>
<dbReference type="Gene3D" id="2.40.30.270">
    <property type="match status" value="1"/>
</dbReference>
<organism evidence="8">
    <name type="scientific">Anisakis simplex</name>
    <name type="common">Herring worm</name>
    <dbReference type="NCBI Taxonomy" id="6269"/>
    <lineage>
        <taxon>Eukaryota</taxon>
        <taxon>Metazoa</taxon>
        <taxon>Ecdysozoa</taxon>
        <taxon>Nematoda</taxon>
        <taxon>Chromadorea</taxon>
        <taxon>Rhabditida</taxon>
        <taxon>Spirurina</taxon>
        <taxon>Ascaridomorpha</taxon>
        <taxon>Ascaridoidea</taxon>
        <taxon>Anisakidae</taxon>
        <taxon>Anisakis</taxon>
        <taxon>Anisakis simplex complex</taxon>
    </lineage>
</organism>
<evidence type="ECO:0000256" key="4">
    <source>
        <dbReference type="ARBA" id="ARBA00022806"/>
    </source>
</evidence>
<evidence type="ECO:0000256" key="3">
    <source>
        <dbReference type="ARBA" id="ARBA00022801"/>
    </source>
</evidence>
<dbReference type="Pfam" id="PF13087">
    <property type="entry name" value="AAA_12"/>
    <property type="match status" value="1"/>
</dbReference>
<dbReference type="CDD" id="cd18808">
    <property type="entry name" value="SF1_C_Upf1"/>
    <property type="match status" value="1"/>
</dbReference>
<name>A0A0M3JS67_ANISI</name>
<dbReference type="InterPro" id="IPR041677">
    <property type="entry name" value="DNA2/NAM7_AAA_11"/>
</dbReference>
<keyword evidence="2" id="KW-0547">Nucleotide-binding</keyword>
<sequence>LADPTSSTELYERGLAISNLTLVSDVVKPLFGRVIELRTAANNHDNAQRSISAKFRQGSPLMLYRGGAQLEPVAECVMLRSAQREIQLKLNKKLDQNLTVDCHNQNNQTTTAEQGTEISTTATTYTLIPSVTTGVLHSLTKFISDSASWRGAPGERILHYTYRALPMSSVHHDRKLHYILDELNDDQKRAVSAALNKNRPVVTIQGPPGTGKTAVLIEIILQAIRAKQKVLCAPSNLAIENIITRIRNYNEQCRIGMDPNILMEDELKEDHNNYKQLVEIYERLVSEHLNESIRLNGYSSAITKKLMQDGKRLKDFMQKNVISEKQVIFCTVSSSSLHSLKRFGFMADLLIIDEAGQVMECATWLPILQSKRCVLCGDQHQLPAVLQSTTAVAQGLSRSLMEILNQQFGSILNHILSIQYRMNEKIMKWSNEYFYESKLNAHQSVANITLSEISDINEKSVINAPLLMVDTQQKINKEADEFLPEDQSSKSSTNKIRNRPKKLFFQEQSYQHSYRNINEAKLLCVYVNYLLKMRVQSDHIGVISPYFAQVELIRKMLGNSEISVSTVDGFQGQQREVIIMSLVRSNYKGRIGFLSDERRMNVAITRARRQFVLVGNGRMMQNAKHLRTLFDCIQKNGTRINAEKFTSLLRNAQEEKKADGEQ</sequence>
<reference evidence="8" key="1">
    <citation type="submission" date="2017-02" db="UniProtKB">
        <authorList>
            <consortium name="WormBaseParasite"/>
        </authorList>
    </citation>
    <scope>IDENTIFICATION</scope>
</reference>